<reference evidence="6 8" key="1">
    <citation type="journal article" date="2014" name="BMC Genomics">
        <title>Genome sequence of Anopheles sinensis provides insight into genetics basis of mosquito competence for malaria parasites.</title>
        <authorList>
            <person name="Zhou D."/>
            <person name="Zhang D."/>
            <person name="Ding G."/>
            <person name="Shi L."/>
            <person name="Hou Q."/>
            <person name="Ye Y."/>
            <person name="Xu Y."/>
            <person name="Zhou H."/>
            <person name="Xiong C."/>
            <person name="Li S."/>
            <person name="Yu J."/>
            <person name="Hong S."/>
            <person name="Yu X."/>
            <person name="Zou P."/>
            <person name="Chen C."/>
            <person name="Chang X."/>
            <person name="Wang W."/>
            <person name="Lv Y."/>
            <person name="Sun Y."/>
            <person name="Ma L."/>
            <person name="Shen B."/>
            <person name="Zhu C."/>
        </authorList>
    </citation>
    <scope>NUCLEOTIDE SEQUENCE [LARGE SCALE GENOMIC DNA]</scope>
</reference>
<dbReference type="EMBL" id="KE524974">
    <property type="protein sequence ID" value="KFB38919.1"/>
    <property type="molecule type" value="Genomic_DNA"/>
</dbReference>
<dbReference type="InterPro" id="IPR018247">
    <property type="entry name" value="EF_Hand_1_Ca_BS"/>
</dbReference>
<sequence>MDNIYSEFREFPRTEIQRFNAIFKKRADRYDDGCLDLFEVTKLMEKLGNPQTHLKLKAEFTKVDSDQDGRISFGEFMKVYREVHSNSTENNVGVGDAEEEIRQQQGKRSRMKEIDQKMRKQFRQHLEMFQQRTAGAAEKRVEDFDEVDEAQQ</sequence>
<gene>
    <name evidence="6" type="ORF">ZHAS_00006240</name>
</gene>
<keyword evidence="8" id="KW-1185">Reference proteome</keyword>
<dbReference type="InterPro" id="IPR011992">
    <property type="entry name" value="EF-hand-dom_pair"/>
</dbReference>
<dbReference type="PANTHER" id="PTHR13025">
    <property type="entry name" value="EF-HAND DOMAIN-CONTAINING PROTEIN D"/>
    <property type="match status" value="1"/>
</dbReference>
<evidence type="ECO:0000256" key="2">
    <source>
        <dbReference type="ARBA" id="ARBA00022737"/>
    </source>
</evidence>
<evidence type="ECO:0000313" key="7">
    <source>
        <dbReference type="EnsemblMetazoa" id="ASIC006240-PA"/>
    </source>
</evidence>
<evidence type="ECO:0000256" key="4">
    <source>
        <dbReference type="SAM" id="MobiDB-lite"/>
    </source>
</evidence>
<dbReference type="VEuPathDB" id="VectorBase:ASIC006240"/>
<evidence type="ECO:0000313" key="6">
    <source>
        <dbReference type="EMBL" id="KFB38919.1"/>
    </source>
</evidence>
<evidence type="ECO:0000256" key="3">
    <source>
        <dbReference type="ARBA" id="ARBA00022837"/>
    </source>
</evidence>
<accession>A0A084VLS5</accession>
<dbReference type="EnsemblMetazoa" id="ASIC006240-RA">
    <property type="protein sequence ID" value="ASIC006240-PA"/>
    <property type="gene ID" value="ASIC006240"/>
</dbReference>
<feature type="region of interest" description="Disordered" evidence="4">
    <location>
        <begin position="133"/>
        <end position="152"/>
    </location>
</feature>
<dbReference type="PANTHER" id="PTHR13025:SF6">
    <property type="entry name" value="EF-HAND DOMAIN-CONTAINING PROTEIN-RELATED"/>
    <property type="match status" value="1"/>
</dbReference>
<dbReference type="STRING" id="74873.A0A084VLS5"/>
<dbReference type="Proteomes" id="UP000030765">
    <property type="component" value="Unassembled WGS sequence"/>
</dbReference>
<dbReference type="PROSITE" id="PS50222">
    <property type="entry name" value="EF_HAND_2"/>
    <property type="match status" value="2"/>
</dbReference>
<reference evidence="7" key="2">
    <citation type="submission" date="2020-05" db="UniProtKB">
        <authorList>
            <consortium name="EnsemblMetazoa"/>
        </authorList>
    </citation>
    <scope>IDENTIFICATION</scope>
</reference>
<dbReference type="GO" id="GO:0005509">
    <property type="term" value="F:calcium ion binding"/>
    <property type="evidence" value="ECO:0007669"/>
    <property type="project" value="InterPro"/>
</dbReference>
<evidence type="ECO:0000256" key="1">
    <source>
        <dbReference type="ARBA" id="ARBA00022723"/>
    </source>
</evidence>
<dbReference type="OrthoDB" id="5799458at2759"/>
<dbReference type="InterPro" id="IPR040365">
    <property type="entry name" value="EFHD1/2"/>
</dbReference>
<dbReference type="PROSITE" id="PS00018">
    <property type="entry name" value="EF_HAND_1"/>
    <property type="match status" value="1"/>
</dbReference>
<organism evidence="6">
    <name type="scientific">Anopheles sinensis</name>
    <name type="common">Mosquito</name>
    <dbReference type="NCBI Taxonomy" id="74873"/>
    <lineage>
        <taxon>Eukaryota</taxon>
        <taxon>Metazoa</taxon>
        <taxon>Ecdysozoa</taxon>
        <taxon>Arthropoda</taxon>
        <taxon>Hexapoda</taxon>
        <taxon>Insecta</taxon>
        <taxon>Pterygota</taxon>
        <taxon>Neoptera</taxon>
        <taxon>Endopterygota</taxon>
        <taxon>Diptera</taxon>
        <taxon>Nematocera</taxon>
        <taxon>Culicoidea</taxon>
        <taxon>Culicidae</taxon>
        <taxon>Anophelinae</taxon>
        <taxon>Anopheles</taxon>
    </lineage>
</organism>
<dbReference type="EMBL" id="ATLV01014548">
    <property type="status" value="NOT_ANNOTATED_CDS"/>
    <property type="molecule type" value="Genomic_DNA"/>
</dbReference>
<feature type="domain" description="EF-hand" evidence="5">
    <location>
        <begin position="14"/>
        <end position="50"/>
    </location>
</feature>
<dbReference type="AlphaFoldDB" id="A0A084VLS5"/>
<feature type="domain" description="EF-hand" evidence="5">
    <location>
        <begin position="51"/>
        <end position="86"/>
    </location>
</feature>
<dbReference type="SMART" id="SM00054">
    <property type="entry name" value="EFh"/>
    <property type="match status" value="1"/>
</dbReference>
<proteinExistence type="predicted"/>
<dbReference type="Gene3D" id="1.10.238.10">
    <property type="entry name" value="EF-hand"/>
    <property type="match status" value="1"/>
</dbReference>
<keyword evidence="2" id="KW-0677">Repeat</keyword>
<dbReference type="InterPro" id="IPR002048">
    <property type="entry name" value="EF_hand_dom"/>
</dbReference>
<dbReference type="VEuPathDB" id="VectorBase:ASIS022383"/>
<evidence type="ECO:0000259" key="5">
    <source>
        <dbReference type="PROSITE" id="PS50222"/>
    </source>
</evidence>
<name>A0A084VLS5_ANOSI</name>
<dbReference type="SUPFAM" id="SSF47473">
    <property type="entry name" value="EF-hand"/>
    <property type="match status" value="1"/>
</dbReference>
<keyword evidence="3" id="KW-0106">Calcium</keyword>
<keyword evidence="1" id="KW-0479">Metal-binding</keyword>
<protein>
    <submittedName>
        <fullName evidence="6">AGAP009528-PA-like protein</fullName>
    </submittedName>
</protein>
<feature type="compositionally biased region" description="Acidic residues" evidence="4">
    <location>
        <begin position="143"/>
        <end position="152"/>
    </location>
</feature>
<dbReference type="Pfam" id="PF13499">
    <property type="entry name" value="EF-hand_7"/>
    <property type="match status" value="1"/>
</dbReference>
<evidence type="ECO:0000313" key="8">
    <source>
        <dbReference type="Proteomes" id="UP000030765"/>
    </source>
</evidence>